<feature type="transmembrane region" description="Helical" evidence="1">
    <location>
        <begin position="96"/>
        <end position="115"/>
    </location>
</feature>
<keyword evidence="3" id="KW-1185">Reference proteome</keyword>
<protein>
    <recommendedName>
        <fullName evidence="4">Transmembrane protein</fullName>
    </recommendedName>
</protein>
<keyword evidence="1" id="KW-0472">Membrane</keyword>
<comment type="caution">
    <text evidence="2">The sequence shown here is derived from an EMBL/GenBank/DDBJ whole genome shotgun (WGS) entry which is preliminary data.</text>
</comment>
<feature type="transmembrane region" description="Helical" evidence="1">
    <location>
        <begin position="127"/>
        <end position="150"/>
    </location>
</feature>
<accession>A0ABW5HR77</accession>
<feature type="transmembrane region" description="Helical" evidence="1">
    <location>
        <begin position="20"/>
        <end position="37"/>
    </location>
</feature>
<keyword evidence="1" id="KW-1133">Transmembrane helix</keyword>
<evidence type="ECO:0000313" key="2">
    <source>
        <dbReference type="EMBL" id="MFD2479373.1"/>
    </source>
</evidence>
<evidence type="ECO:0000256" key="1">
    <source>
        <dbReference type="SAM" id="Phobius"/>
    </source>
</evidence>
<feature type="transmembrane region" description="Helical" evidence="1">
    <location>
        <begin position="49"/>
        <end position="69"/>
    </location>
</feature>
<sequence>MESHRALVPALRKAGPLATVDYALAFAVLATAGWLLFTAEKGTHASFRFGLIAIGGAAFCLVVNGVMLVRGRDRRPMFRSADAQFLTTLRQGALRIWLFGLLLAAIGSGVVLLVPNSHPLRPQVSGTTMAVAIAAAAVAVVASGVSALVVRRAVPKPPG</sequence>
<dbReference type="RefSeq" id="WP_344281835.1">
    <property type="nucleotide sequence ID" value="NZ_BAAAHV010000021.1"/>
</dbReference>
<dbReference type="Proteomes" id="UP001597542">
    <property type="component" value="Unassembled WGS sequence"/>
</dbReference>
<name>A0ABW5HR77_9PSEU</name>
<proteinExistence type="predicted"/>
<organism evidence="2 3">
    <name type="scientific">Amycolatopsis albidoflavus</name>
    <dbReference type="NCBI Taxonomy" id="102226"/>
    <lineage>
        <taxon>Bacteria</taxon>
        <taxon>Bacillati</taxon>
        <taxon>Actinomycetota</taxon>
        <taxon>Actinomycetes</taxon>
        <taxon>Pseudonocardiales</taxon>
        <taxon>Pseudonocardiaceae</taxon>
        <taxon>Amycolatopsis</taxon>
    </lineage>
</organism>
<keyword evidence="1" id="KW-0812">Transmembrane</keyword>
<reference evidence="3" key="1">
    <citation type="journal article" date="2019" name="Int. J. Syst. Evol. Microbiol.">
        <title>The Global Catalogue of Microorganisms (GCM) 10K type strain sequencing project: providing services to taxonomists for standard genome sequencing and annotation.</title>
        <authorList>
            <consortium name="The Broad Institute Genomics Platform"/>
            <consortium name="The Broad Institute Genome Sequencing Center for Infectious Disease"/>
            <person name="Wu L."/>
            <person name="Ma J."/>
        </authorList>
    </citation>
    <scope>NUCLEOTIDE SEQUENCE [LARGE SCALE GENOMIC DNA]</scope>
    <source>
        <strain evidence="3">CGMCC 4.7638</strain>
    </source>
</reference>
<dbReference type="EMBL" id="JBHUKQ010000003">
    <property type="protein sequence ID" value="MFD2479373.1"/>
    <property type="molecule type" value="Genomic_DNA"/>
</dbReference>
<gene>
    <name evidence="2" type="ORF">ACFSUT_03730</name>
</gene>
<evidence type="ECO:0008006" key="4">
    <source>
        <dbReference type="Google" id="ProtNLM"/>
    </source>
</evidence>
<evidence type="ECO:0000313" key="3">
    <source>
        <dbReference type="Proteomes" id="UP001597542"/>
    </source>
</evidence>